<dbReference type="EMBL" id="FWFL01000014">
    <property type="protein sequence ID" value="SLN67621.1"/>
    <property type="molecule type" value="Genomic_DNA"/>
</dbReference>
<dbReference type="Pfam" id="PF03466">
    <property type="entry name" value="LysR_substrate"/>
    <property type="match status" value="1"/>
</dbReference>
<protein>
    <submittedName>
        <fullName evidence="6">HTH-type transcriptional regulator CynR</fullName>
    </submittedName>
</protein>
<keyword evidence="4" id="KW-0804">Transcription</keyword>
<evidence type="ECO:0000259" key="5">
    <source>
        <dbReference type="PROSITE" id="PS50931"/>
    </source>
</evidence>
<dbReference type="SUPFAM" id="SSF53850">
    <property type="entry name" value="Periplasmic binding protein-like II"/>
    <property type="match status" value="1"/>
</dbReference>
<dbReference type="InterPro" id="IPR000847">
    <property type="entry name" value="LysR_HTH_N"/>
</dbReference>
<dbReference type="GO" id="GO:0043565">
    <property type="term" value="F:sequence-specific DNA binding"/>
    <property type="evidence" value="ECO:0007669"/>
    <property type="project" value="TreeGrafter"/>
</dbReference>
<dbReference type="GO" id="GO:0010628">
    <property type="term" value="P:positive regulation of gene expression"/>
    <property type="evidence" value="ECO:0007669"/>
    <property type="project" value="TreeGrafter"/>
</dbReference>
<dbReference type="AlphaFoldDB" id="A0A1Y5TMX0"/>
<dbReference type="PRINTS" id="PR00039">
    <property type="entry name" value="HTHLYSR"/>
</dbReference>
<dbReference type="Gene3D" id="1.10.10.10">
    <property type="entry name" value="Winged helix-like DNA-binding domain superfamily/Winged helix DNA-binding domain"/>
    <property type="match status" value="1"/>
</dbReference>
<reference evidence="6 7" key="1">
    <citation type="submission" date="2017-03" db="EMBL/GenBank/DDBJ databases">
        <authorList>
            <person name="Afonso C.L."/>
            <person name="Miller P.J."/>
            <person name="Scott M.A."/>
            <person name="Spackman E."/>
            <person name="Goraichik I."/>
            <person name="Dimitrov K.M."/>
            <person name="Suarez D.L."/>
            <person name="Swayne D.E."/>
        </authorList>
    </citation>
    <scope>NUCLEOTIDE SEQUENCE [LARGE SCALE GENOMIC DNA]</scope>
    <source>
        <strain evidence="6 7">CECT 8287</strain>
    </source>
</reference>
<proteinExistence type="inferred from homology"/>
<feature type="domain" description="HTH lysR-type" evidence="5">
    <location>
        <begin position="14"/>
        <end position="65"/>
    </location>
</feature>
<accession>A0A1Y5TMX0</accession>
<dbReference type="InterPro" id="IPR036390">
    <property type="entry name" value="WH_DNA-bd_sf"/>
</dbReference>
<keyword evidence="7" id="KW-1185">Reference proteome</keyword>
<dbReference type="SUPFAM" id="SSF46785">
    <property type="entry name" value="Winged helix' DNA-binding domain"/>
    <property type="match status" value="1"/>
</dbReference>
<evidence type="ECO:0000256" key="4">
    <source>
        <dbReference type="ARBA" id="ARBA00023163"/>
    </source>
</evidence>
<evidence type="ECO:0000256" key="2">
    <source>
        <dbReference type="ARBA" id="ARBA00023015"/>
    </source>
</evidence>
<dbReference type="InterPro" id="IPR036388">
    <property type="entry name" value="WH-like_DNA-bd_sf"/>
</dbReference>
<evidence type="ECO:0000256" key="1">
    <source>
        <dbReference type="ARBA" id="ARBA00009437"/>
    </source>
</evidence>
<dbReference type="PANTHER" id="PTHR30427">
    <property type="entry name" value="TRANSCRIPTIONAL ACTIVATOR PROTEIN LYSR"/>
    <property type="match status" value="1"/>
</dbReference>
<dbReference type="OrthoDB" id="8479870at2"/>
<evidence type="ECO:0000256" key="3">
    <source>
        <dbReference type="ARBA" id="ARBA00023125"/>
    </source>
</evidence>
<comment type="similarity">
    <text evidence="1">Belongs to the LysR transcriptional regulatory family.</text>
</comment>
<keyword evidence="3" id="KW-0238">DNA-binding</keyword>
<organism evidence="6 7">
    <name type="scientific">Roseovarius litorisediminis</name>
    <dbReference type="NCBI Taxonomy" id="1312363"/>
    <lineage>
        <taxon>Bacteria</taxon>
        <taxon>Pseudomonadati</taxon>
        <taxon>Pseudomonadota</taxon>
        <taxon>Alphaproteobacteria</taxon>
        <taxon>Rhodobacterales</taxon>
        <taxon>Roseobacteraceae</taxon>
        <taxon>Roseovarius</taxon>
    </lineage>
</organism>
<evidence type="ECO:0000313" key="6">
    <source>
        <dbReference type="EMBL" id="SLN67621.1"/>
    </source>
</evidence>
<dbReference type="Gene3D" id="3.40.190.290">
    <property type="match status" value="1"/>
</dbReference>
<dbReference type="RefSeq" id="WP_085893939.1">
    <property type="nucleotide sequence ID" value="NZ_FWFL01000014.1"/>
</dbReference>
<evidence type="ECO:0000313" key="7">
    <source>
        <dbReference type="Proteomes" id="UP000193827"/>
    </source>
</evidence>
<dbReference type="PROSITE" id="PS50931">
    <property type="entry name" value="HTH_LYSR"/>
    <property type="match status" value="1"/>
</dbReference>
<dbReference type="PANTHER" id="PTHR30427:SF1">
    <property type="entry name" value="TRANSCRIPTIONAL ACTIVATOR PROTEIN LYSR"/>
    <property type="match status" value="1"/>
</dbReference>
<dbReference type="Pfam" id="PF00126">
    <property type="entry name" value="HTH_1"/>
    <property type="match status" value="1"/>
</dbReference>
<name>A0A1Y5TMX0_9RHOB</name>
<dbReference type="Proteomes" id="UP000193827">
    <property type="component" value="Unassembled WGS sequence"/>
</dbReference>
<gene>
    <name evidence="6" type="primary">cynR_6</name>
    <name evidence="6" type="ORF">PEL8287_03744</name>
</gene>
<keyword evidence="2" id="KW-0805">Transcription regulation</keyword>
<sequence>MNKIRNWHSIPEYQAFRALMQAGTTTGAARQLGLSQSAVSRSIANLENRVGNTLFERESGRLRPTSEAVRLNRRLDPLFDALNRIDGPTDQVQETLRLIAPPTYAHRFLVSQIKGFLTANPHFYVSFEVNTSDEVTRGILDDRFDLGVAGVELSRAGVKMIPYRLSQAVCAMPRGHALAAAQEVRPQDLHGQAMIALTHRHARRSQLDRLMHEARAVPHVVAEVSTSFAAADLAKEGLGLTIINPFPLYHYRSEDLIFVPFASPIRYQSYFVVSDHRPLPRIARAFMRHLRLNTPQDPFSQKG</sequence>
<dbReference type="InterPro" id="IPR005119">
    <property type="entry name" value="LysR_subst-bd"/>
</dbReference>
<dbReference type="GO" id="GO:0003700">
    <property type="term" value="F:DNA-binding transcription factor activity"/>
    <property type="evidence" value="ECO:0007669"/>
    <property type="project" value="InterPro"/>
</dbReference>